<proteinExistence type="predicted"/>
<sequence length="126" mass="15104">MIERLIRRFYDTVRRDPELGPIFDKAIGDDWEPHLRKMFDFWSSVMLTTGRYKGQPVPVHQRIDSLRPELFEVWLMHFRQTAEEVCPPDAARLFIERAERIARSLTMTLFFRLDGFRTTAPREYAQ</sequence>
<dbReference type="InterPro" id="IPR009050">
    <property type="entry name" value="Globin-like_sf"/>
</dbReference>
<dbReference type="CDD" id="cd08916">
    <property type="entry name" value="TrHb3_P"/>
    <property type="match status" value="1"/>
</dbReference>
<evidence type="ECO:0000313" key="2">
    <source>
        <dbReference type="Proteomes" id="UP000503336"/>
    </source>
</evidence>
<evidence type="ECO:0000313" key="1">
    <source>
        <dbReference type="EMBL" id="QIE57770.1"/>
    </source>
</evidence>
<gene>
    <name evidence="1" type="ORF">G5B40_06200</name>
</gene>
<dbReference type="EMBL" id="CP049056">
    <property type="protein sequence ID" value="QIE57770.1"/>
    <property type="molecule type" value="Genomic_DNA"/>
</dbReference>
<dbReference type="GO" id="GO:0020037">
    <property type="term" value="F:heme binding"/>
    <property type="evidence" value="ECO:0007669"/>
    <property type="project" value="InterPro"/>
</dbReference>
<protein>
    <submittedName>
        <fullName evidence="1">Group III truncated hemoglobin</fullName>
    </submittedName>
</protein>
<dbReference type="KEGG" id="hdh:G5B40_06200"/>
<keyword evidence="2" id="KW-1185">Reference proteome</keyword>
<dbReference type="GO" id="GO:0019825">
    <property type="term" value="F:oxygen binding"/>
    <property type="evidence" value="ECO:0007669"/>
    <property type="project" value="InterPro"/>
</dbReference>
<reference evidence="1 2" key="1">
    <citation type="submission" date="2020-02" db="EMBL/GenBank/DDBJ databases">
        <title>complete genome sequence of Rhodobacteraceae bacterium.</title>
        <authorList>
            <person name="Park J."/>
            <person name="Kim Y.-S."/>
            <person name="Kim K.-H."/>
        </authorList>
    </citation>
    <scope>NUCLEOTIDE SEQUENCE [LARGE SCALE GENOMIC DNA]</scope>
    <source>
        <strain evidence="1 2">RR4-56</strain>
    </source>
</reference>
<name>A0A7M3T6Y9_9RHOB</name>
<dbReference type="Gene3D" id="1.10.490.10">
    <property type="entry name" value="Globins"/>
    <property type="match status" value="1"/>
</dbReference>
<dbReference type="InterPro" id="IPR012292">
    <property type="entry name" value="Globin/Proto"/>
</dbReference>
<accession>A0A7M3T6Y9</accession>
<dbReference type="SUPFAM" id="SSF46458">
    <property type="entry name" value="Globin-like"/>
    <property type="match status" value="1"/>
</dbReference>
<organism evidence="1 2">
    <name type="scientific">Pikeienuella piscinae</name>
    <dbReference type="NCBI Taxonomy" id="2748098"/>
    <lineage>
        <taxon>Bacteria</taxon>
        <taxon>Pseudomonadati</taxon>
        <taxon>Pseudomonadota</taxon>
        <taxon>Alphaproteobacteria</taxon>
        <taxon>Rhodobacterales</taxon>
        <taxon>Paracoccaceae</taxon>
        <taxon>Pikeienuella</taxon>
    </lineage>
</organism>
<dbReference type="Proteomes" id="UP000503336">
    <property type="component" value="Chromosome"/>
</dbReference>
<dbReference type="AlphaFoldDB" id="A0A7M3T6Y9"/>